<dbReference type="PROSITE" id="PS51257">
    <property type="entry name" value="PROKAR_LIPOPROTEIN"/>
    <property type="match status" value="1"/>
</dbReference>
<evidence type="ECO:0000313" key="3">
    <source>
        <dbReference type="EMBL" id="QWV92996.1"/>
    </source>
</evidence>
<feature type="chain" id="PRO_5047467395" evidence="2">
    <location>
        <begin position="20"/>
        <end position="165"/>
    </location>
</feature>
<keyword evidence="4" id="KW-1185">Reference proteome</keyword>
<feature type="signal peptide" evidence="2">
    <location>
        <begin position="1"/>
        <end position="19"/>
    </location>
</feature>
<keyword evidence="2" id="KW-0732">Signal</keyword>
<organism evidence="3 4">
    <name type="scientific">Geomonas oryzisoli</name>
    <dbReference type="NCBI Taxonomy" id="2847992"/>
    <lineage>
        <taxon>Bacteria</taxon>
        <taxon>Pseudomonadati</taxon>
        <taxon>Thermodesulfobacteriota</taxon>
        <taxon>Desulfuromonadia</taxon>
        <taxon>Geobacterales</taxon>
        <taxon>Geobacteraceae</taxon>
        <taxon>Geomonas</taxon>
    </lineage>
</organism>
<protein>
    <submittedName>
        <fullName evidence="3">DUF4124 domain-containing protein</fullName>
    </submittedName>
</protein>
<dbReference type="RefSeq" id="WP_216799752.1">
    <property type="nucleotide sequence ID" value="NZ_CP076723.1"/>
</dbReference>
<sequence>MKALLAVLMVFVSATAACAEIYTWKDNKGTRFYTNSLHEIPARYLKKARVLDVATGKLGGPATAQPPAPAGPASSSAPAPSAPPLLVQQAPPGQPAAPAQSSPQPVPSAQAAAPGAPGAATAAPPQAAPVVEAAPPSQSATRPRGRLSRRELRALGRRSNNTGEE</sequence>
<evidence type="ECO:0000256" key="2">
    <source>
        <dbReference type="SAM" id="SignalP"/>
    </source>
</evidence>
<evidence type="ECO:0000256" key="1">
    <source>
        <dbReference type="SAM" id="MobiDB-lite"/>
    </source>
</evidence>
<gene>
    <name evidence="3" type="ORF">KP004_17780</name>
</gene>
<reference evidence="3 4" key="1">
    <citation type="submission" date="2021-06" db="EMBL/GenBank/DDBJ databases">
        <title>Gemonas diversity in paddy soil.</title>
        <authorList>
            <person name="Liu G."/>
        </authorList>
    </citation>
    <scope>NUCLEOTIDE SEQUENCE [LARGE SCALE GENOMIC DNA]</scope>
    <source>
        <strain evidence="3 4">RG10</strain>
    </source>
</reference>
<evidence type="ECO:0000313" key="4">
    <source>
        <dbReference type="Proteomes" id="UP000683557"/>
    </source>
</evidence>
<proteinExistence type="predicted"/>
<feature type="compositionally biased region" description="Low complexity" evidence="1">
    <location>
        <begin position="71"/>
        <end position="142"/>
    </location>
</feature>
<dbReference type="Proteomes" id="UP000683557">
    <property type="component" value="Chromosome"/>
</dbReference>
<accession>A0ABX8J785</accession>
<dbReference type="EMBL" id="CP076723">
    <property type="protein sequence ID" value="QWV92996.1"/>
    <property type="molecule type" value="Genomic_DNA"/>
</dbReference>
<feature type="region of interest" description="Disordered" evidence="1">
    <location>
        <begin position="57"/>
        <end position="165"/>
    </location>
</feature>
<name>A0ABX8J785_9BACT</name>